<dbReference type="RefSeq" id="XP_003029331.1">
    <property type="nucleotide sequence ID" value="XM_003029285.1"/>
</dbReference>
<feature type="non-terminal residue" evidence="2">
    <location>
        <position position="354"/>
    </location>
</feature>
<evidence type="ECO:0000313" key="3">
    <source>
        <dbReference type="Proteomes" id="UP000007431"/>
    </source>
</evidence>
<dbReference type="InParanoid" id="D8QBW6"/>
<feature type="region of interest" description="Disordered" evidence="1">
    <location>
        <begin position="296"/>
        <end position="323"/>
    </location>
</feature>
<protein>
    <submittedName>
        <fullName evidence="2">Uncharacterized protein</fullName>
    </submittedName>
</protein>
<evidence type="ECO:0000256" key="1">
    <source>
        <dbReference type="SAM" id="MobiDB-lite"/>
    </source>
</evidence>
<dbReference type="VEuPathDB" id="FungiDB:SCHCODRAFT_02691120"/>
<sequence>MSAYAYAAPHQFMSTQAKEEALLFYRTWSKIGKAKQRPSCIDFIPDDSLSRSMSDRIEGALQDRDSAADLSSAGRKAFIEVLWEVVESCPALQRVSDCVRNSLVDGLSSTEVIEAEHRSHAYPDSDDSSPSRLYTTIAIVDSECPVMRVTYDWAMESLLPVMLMICPTLASYEVIHGALHGPQPIAKVVSLAGPVAHITPEVNKYSQAPSAYTPKQHHARISRHCAPIHGPGPIRRQSAPHCESPYHRAPQYPLQRLYPQAPLHAQAALPARPRQTLLHPVPTSYAPARAHFGTNAHTTASSRVSSTSSSSPPRSAAALTRKITSPDSMLALQRTPGWSTQGVTDSNAQAVVAL</sequence>
<feature type="region of interest" description="Disordered" evidence="1">
    <location>
        <begin position="216"/>
        <end position="246"/>
    </location>
</feature>
<dbReference type="HOGENOM" id="CLU_783372_0_0_1"/>
<feature type="compositionally biased region" description="Low complexity" evidence="1">
    <location>
        <begin position="298"/>
        <end position="321"/>
    </location>
</feature>
<dbReference type="AlphaFoldDB" id="D8QBW6"/>
<dbReference type="GeneID" id="9594081"/>
<keyword evidence="3" id="KW-1185">Reference proteome</keyword>
<proteinExistence type="predicted"/>
<dbReference type="EMBL" id="GL377309">
    <property type="protein sequence ID" value="EFI94428.1"/>
    <property type="molecule type" value="Genomic_DNA"/>
</dbReference>
<evidence type="ECO:0000313" key="2">
    <source>
        <dbReference type="EMBL" id="EFI94428.1"/>
    </source>
</evidence>
<reference evidence="2 3" key="1">
    <citation type="journal article" date="2010" name="Nat. Biotechnol.">
        <title>Genome sequence of the model mushroom Schizophyllum commune.</title>
        <authorList>
            <person name="Ohm R.A."/>
            <person name="de Jong J.F."/>
            <person name="Lugones L.G."/>
            <person name="Aerts A."/>
            <person name="Kothe E."/>
            <person name="Stajich J.E."/>
            <person name="de Vries R.P."/>
            <person name="Record E."/>
            <person name="Levasseur A."/>
            <person name="Baker S.E."/>
            <person name="Bartholomew K.A."/>
            <person name="Coutinho P.M."/>
            <person name="Erdmann S."/>
            <person name="Fowler T.J."/>
            <person name="Gathman A.C."/>
            <person name="Lombard V."/>
            <person name="Henrissat B."/>
            <person name="Knabe N."/>
            <person name="Kuees U."/>
            <person name="Lilly W.W."/>
            <person name="Lindquist E."/>
            <person name="Lucas S."/>
            <person name="Magnuson J.K."/>
            <person name="Piumi F."/>
            <person name="Raudaskoski M."/>
            <person name="Salamov A."/>
            <person name="Schmutz J."/>
            <person name="Schwarze F.W.M.R."/>
            <person name="vanKuyk P.A."/>
            <person name="Horton J.S."/>
            <person name="Grigoriev I.V."/>
            <person name="Woesten H.A.B."/>
        </authorList>
    </citation>
    <scope>NUCLEOTIDE SEQUENCE [LARGE SCALE GENOMIC DNA]</scope>
    <source>
        <strain evidence="3">H4-8 / FGSC 9210</strain>
    </source>
</reference>
<name>D8QBW6_SCHCM</name>
<gene>
    <name evidence="2" type="ORF">SCHCODRAFT_111376</name>
</gene>
<dbReference type="Proteomes" id="UP000007431">
    <property type="component" value="Unassembled WGS sequence"/>
</dbReference>
<organism evidence="3">
    <name type="scientific">Schizophyllum commune (strain H4-8 / FGSC 9210)</name>
    <name type="common">Split gill fungus</name>
    <dbReference type="NCBI Taxonomy" id="578458"/>
    <lineage>
        <taxon>Eukaryota</taxon>
        <taxon>Fungi</taxon>
        <taxon>Dikarya</taxon>
        <taxon>Basidiomycota</taxon>
        <taxon>Agaricomycotina</taxon>
        <taxon>Agaricomycetes</taxon>
        <taxon>Agaricomycetidae</taxon>
        <taxon>Agaricales</taxon>
        <taxon>Schizophyllaceae</taxon>
        <taxon>Schizophyllum</taxon>
    </lineage>
</organism>
<dbReference type="KEGG" id="scm:SCHCO_02691120"/>
<accession>D8QBW6</accession>